<accession>A0ABX8VJ27</accession>
<dbReference type="RefSeq" id="WP_220046124.1">
    <property type="nucleotide sequence ID" value="NZ_BAAAVX010000003.1"/>
</dbReference>
<dbReference type="EMBL" id="CP080333">
    <property type="protein sequence ID" value="QYL17818.1"/>
    <property type="molecule type" value="Genomic_DNA"/>
</dbReference>
<evidence type="ECO:0000256" key="1">
    <source>
        <dbReference type="SAM" id="MobiDB-lite"/>
    </source>
</evidence>
<feature type="region of interest" description="Disordered" evidence="1">
    <location>
        <begin position="80"/>
        <end position="116"/>
    </location>
</feature>
<reference evidence="2 3" key="1">
    <citation type="submission" date="2021-07" db="EMBL/GenBank/DDBJ databases">
        <title>Whole genome sequencing of non-tuberculosis mycobacteria type-strains.</title>
        <authorList>
            <person name="Igarashi Y."/>
            <person name="Osugi A."/>
            <person name="Mitarai S."/>
        </authorList>
    </citation>
    <scope>NUCLEOTIDE SEQUENCE [LARGE SCALE GENOMIC DNA]</scope>
    <source>
        <strain evidence="2 3">JCM 16370</strain>
    </source>
</reference>
<evidence type="ECO:0000313" key="3">
    <source>
        <dbReference type="Proteomes" id="UP000825367"/>
    </source>
</evidence>
<sequence length="116" mass="11507">MRKLPALGLGAGDAAVELADGVVELTDAAVEVTDGVPVGVADLAATLAVDDDAAESLDFVVAEGFGVRVALALAVPVARGPACATDEDPPEVDPAAEEADEDESEELPVESAAAIP</sequence>
<name>A0ABX8VJ27_9MYCO</name>
<keyword evidence="3" id="KW-1185">Reference proteome</keyword>
<protein>
    <submittedName>
        <fullName evidence="2">Uncharacterized protein</fullName>
    </submittedName>
</protein>
<gene>
    <name evidence="2" type="ORF">K0O64_04480</name>
</gene>
<proteinExistence type="predicted"/>
<organism evidence="2 3">
    <name type="scientific">Mycolicibacterium pallens</name>
    <dbReference type="NCBI Taxonomy" id="370524"/>
    <lineage>
        <taxon>Bacteria</taxon>
        <taxon>Bacillati</taxon>
        <taxon>Actinomycetota</taxon>
        <taxon>Actinomycetes</taxon>
        <taxon>Mycobacteriales</taxon>
        <taxon>Mycobacteriaceae</taxon>
        <taxon>Mycolicibacterium</taxon>
    </lineage>
</organism>
<evidence type="ECO:0000313" key="2">
    <source>
        <dbReference type="EMBL" id="QYL17818.1"/>
    </source>
</evidence>
<dbReference type="Proteomes" id="UP000825367">
    <property type="component" value="Chromosome"/>
</dbReference>
<feature type="compositionally biased region" description="Acidic residues" evidence="1">
    <location>
        <begin position="85"/>
        <end position="108"/>
    </location>
</feature>